<dbReference type="PROSITE" id="PS51257">
    <property type="entry name" value="PROKAR_LIPOPROTEIN"/>
    <property type="match status" value="1"/>
</dbReference>
<reference evidence="2 3" key="1">
    <citation type="submission" date="2020-08" db="EMBL/GenBank/DDBJ databases">
        <title>Functional genomics of gut bacteria from endangered species of beetles.</title>
        <authorList>
            <person name="Carlos-Shanley C."/>
        </authorList>
    </citation>
    <scope>NUCLEOTIDE SEQUENCE [LARGE SCALE GENOMIC DNA]</scope>
    <source>
        <strain evidence="2 3">S00070</strain>
    </source>
</reference>
<comment type="caution">
    <text evidence="2">The sequence shown here is derived from an EMBL/GenBank/DDBJ whole genome shotgun (WGS) entry which is preliminary data.</text>
</comment>
<dbReference type="EMBL" id="JACHKT010000002">
    <property type="protein sequence ID" value="MBB6001723.1"/>
    <property type="molecule type" value="Genomic_DNA"/>
</dbReference>
<name>A0A841EL16_9BACT</name>
<evidence type="ECO:0000313" key="2">
    <source>
        <dbReference type="EMBL" id="MBB6001723.1"/>
    </source>
</evidence>
<dbReference type="InterPro" id="IPR045497">
    <property type="entry name" value="DUF6438"/>
</dbReference>
<dbReference type="RefSeq" id="WP_184129340.1">
    <property type="nucleotide sequence ID" value="NZ_JACHKT010000002.1"/>
</dbReference>
<evidence type="ECO:0000313" key="3">
    <source>
        <dbReference type="Proteomes" id="UP000524404"/>
    </source>
</evidence>
<keyword evidence="3" id="KW-1185">Reference proteome</keyword>
<sequence>MKNLSLFCLTILLLGACKNTKNVTNLNSEQIANNAGKVVKTIFTLEKTACYGTCPVYQLNIFENDSLTFAGERFVGKIGLHSKKLAKGTVAQLSKTFREANFFAFKSSYEANISDLPTTIIAFNDESKKLKITDYHGSPETLKKLEQLLANLVADEVQVKKE</sequence>
<protein>
    <recommendedName>
        <fullName evidence="1">DUF6438 domain-containing protein</fullName>
    </recommendedName>
</protein>
<dbReference type="Pfam" id="PF20033">
    <property type="entry name" value="DUF6438"/>
    <property type="match status" value="1"/>
</dbReference>
<accession>A0A841EL16</accession>
<evidence type="ECO:0000259" key="1">
    <source>
        <dbReference type="Pfam" id="PF20033"/>
    </source>
</evidence>
<organism evidence="2 3">
    <name type="scientific">Arcicella rosea</name>
    <dbReference type="NCBI Taxonomy" id="502909"/>
    <lineage>
        <taxon>Bacteria</taxon>
        <taxon>Pseudomonadati</taxon>
        <taxon>Bacteroidota</taxon>
        <taxon>Cytophagia</taxon>
        <taxon>Cytophagales</taxon>
        <taxon>Flectobacillaceae</taxon>
        <taxon>Arcicella</taxon>
    </lineage>
</organism>
<dbReference type="AlphaFoldDB" id="A0A841EL16"/>
<feature type="domain" description="DUF6438" evidence="1">
    <location>
        <begin position="43"/>
        <end position="152"/>
    </location>
</feature>
<gene>
    <name evidence="2" type="ORF">HNP25_000363</name>
</gene>
<proteinExistence type="predicted"/>
<dbReference type="Proteomes" id="UP000524404">
    <property type="component" value="Unassembled WGS sequence"/>
</dbReference>